<evidence type="ECO:0000256" key="1">
    <source>
        <dbReference type="ARBA" id="ARBA00008853"/>
    </source>
</evidence>
<organism evidence="5 6">
    <name type="scientific">Lithohypha guttulata</name>
    <dbReference type="NCBI Taxonomy" id="1690604"/>
    <lineage>
        <taxon>Eukaryota</taxon>
        <taxon>Fungi</taxon>
        <taxon>Dikarya</taxon>
        <taxon>Ascomycota</taxon>
        <taxon>Pezizomycotina</taxon>
        <taxon>Eurotiomycetes</taxon>
        <taxon>Chaetothyriomycetidae</taxon>
        <taxon>Chaetothyriales</taxon>
        <taxon>Trichomeriaceae</taxon>
        <taxon>Lithohypha</taxon>
    </lineage>
</organism>
<accession>A0AAN7Y9Y3</accession>
<feature type="binding site" evidence="3">
    <location>
        <position position="116"/>
    </location>
    <ligand>
        <name>substrate</name>
    </ligand>
</feature>
<evidence type="ECO:0000259" key="4">
    <source>
        <dbReference type="Pfam" id="PF08450"/>
    </source>
</evidence>
<feature type="domain" description="SMP-30/Gluconolactonase/LRE-like region" evidence="4">
    <location>
        <begin position="19"/>
        <end position="274"/>
    </location>
</feature>
<dbReference type="Gene3D" id="2.120.10.30">
    <property type="entry name" value="TolB, C-terminal domain"/>
    <property type="match status" value="1"/>
</dbReference>
<evidence type="ECO:0000256" key="3">
    <source>
        <dbReference type="PIRSR" id="PIRSR605511-2"/>
    </source>
</evidence>
<dbReference type="InterPro" id="IPR011042">
    <property type="entry name" value="6-blade_b-propeller_TolB-like"/>
</dbReference>
<evidence type="ECO:0000313" key="5">
    <source>
        <dbReference type="EMBL" id="KAK5090645.1"/>
    </source>
</evidence>
<feature type="active site" description="Proton donor/acceptor" evidence="2">
    <location>
        <position position="219"/>
    </location>
</feature>
<feature type="binding site" evidence="3">
    <location>
        <position position="21"/>
    </location>
    <ligand>
        <name>a divalent metal cation</name>
        <dbReference type="ChEBI" id="CHEBI:60240"/>
    </ligand>
</feature>
<feature type="binding site" evidence="3">
    <location>
        <position position="219"/>
    </location>
    <ligand>
        <name>a divalent metal cation</name>
        <dbReference type="ChEBI" id="CHEBI:60240"/>
    </ligand>
</feature>
<proteinExistence type="inferred from homology"/>
<keyword evidence="3" id="KW-0479">Metal-binding</keyword>
<reference evidence="5 6" key="1">
    <citation type="submission" date="2023-08" db="EMBL/GenBank/DDBJ databases">
        <title>Black Yeasts Isolated from many extreme environments.</title>
        <authorList>
            <person name="Coleine C."/>
            <person name="Stajich J.E."/>
            <person name="Selbmann L."/>
        </authorList>
    </citation>
    <scope>NUCLEOTIDE SEQUENCE [LARGE SCALE GENOMIC DNA]</scope>
    <source>
        <strain evidence="5 6">CCFEE 5910</strain>
    </source>
</reference>
<keyword evidence="6" id="KW-1185">Reference proteome</keyword>
<dbReference type="InterPro" id="IPR013658">
    <property type="entry name" value="SGL"/>
</dbReference>
<dbReference type="SUPFAM" id="SSF63829">
    <property type="entry name" value="Calcium-dependent phosphotriesterase"/>
    <property type="match status" value="1"/>
</dbReference>
<dbReference type="GO" id="GO:0005509">
    <property type="term" value="F:calcium ion binding"/>
    <property type="evidence" value="ECO:0007669"/>
    <property type="project" value="TreeGrafter"/>
</dbReference>
<evidence type="ECO:0000256" key="2">
    <source>
        <dbReference type="PIRSR" id="PIRSR605511-1"/>
    </source>
</evidence>
<dbReference type="AlphaFoldDB" id="A0AAN7Y9Y3"/>
<comment type="caution">
    <text evidence="5">The sequence shown here is derived from an EMBL/GenBank/DDBJ whole genome shotgun (WGS) entry which is preliminary data.</text>
</comment>
<dbReference type="PRINTS" id="PR01790">
    <property type="entry name" value="SMP30FAMILY"/>
</dbReference>
<evidence type="ECO:0000313" key="6">
    <source>
        <dbReference type="Proteomes" id="UP001309876"/>
    </source>
</evidence>
<comment type="similarity">
    <text evidence="1">Belongs to the SMP-30/CGR1 family.</text>
</comment>
<dbReference type="InterPro" id="IPR005511">
    <property type="entry name" value="SMP-30"/>
</dbReference>
<comment type="cofactor">
    <cofactor evidence="3">
        <name>Zn(2+)</name>
        <dbReference type="ChEBI" id="CHEBI:29105"/>
    </cofactor>
    <text evidence="3">Binds 1 divalent metal cation per subunit.</text>
</comment>
<gene>
    <name evidence="5" type="primary">CGR1_1</name>
    <name evidence="5" type="ORF">LTR05_000820</name>
</gene>
<dbReference type="GO" id="GO:0004341">
    <property type="term" value="F:gluconolactonase activity"/>
    <property type="evidence" value="ECO:0007669"/>
    <property type="project" value="TreeGrafter"/>
</dbReference>
<protein>
    <submittedName>
        <fullName evidence="5">rRNA-processing protein cgr1</fullName>
    </submittedName>
</protein>
<feature type="binding site" evidence="3">
    <location>
        <position position="118"/>
    </location>
    <ligand>
        <name>substrate</name>
    </ligand>
</feature>
<sequence length="310" mass="34219">MSIQQWKVTEPYVATKCKLGEGVYYVPERNELRFLDINSSKLYIIDLNKGPDSLKEIDTGMPVGVTVDIEGVDSSEIVLAGAKDGVTKFNLKTQKHDYVVKYWSGAGAEEKTKRMRSNDGAVDTAGRFWVEAFDDPEIGDPSDEGVLFRMDPDGTLQTMYEKIVIPNGITWNEQDNTMHLTDTTEKRILSFAYHSKTGDISDKKIFYDHSKSGLPGNPDGHTQDSEGNLWQALYGGSRVIRVTPEGKVTGEVLLPTRNITCCVFAGTDLFVTSAVEEDPKNNPESAKYAGNLFKVNVGVGGAPRHKARLS</sequence>
<dbReference type="Proteomes" id="UP001309876">
    <property type="component" value="Unassembled WGS sequence"/>
</dbReference>
<keyword evidence="3" id="KW-0862">Zinc</keyword>
<name>A0AAN7Y9Y3_9EURO</name>
<feature type="binding site" evidence="3">
    <location>
        <position position="167"/>
    </location>
    <ligand>
        <name>a divalent metal cation</name>
        <dbReference type="ChEBI" id="CHEBI:60240"/>
    </ligand>
</feature>
<dbReference type="PANTHER" id="PTHR10907">
    <property type="entry name" value="REGUCALCIN"/>
    <property type="match status" value="1"/>
</dbReference>
<dbReference type="EMBL" id="JAVRRJ010000001">
    <property type="protein sequence ID" value="KAK5090645.1"/>
    <property type="molecule type" value="Genomic_DNA"/>
</dbReference>
<dbReference type="Pfam" id="PF08450">
    <property type="entry name" value="SGL"/>
    <property type="match status" value="1"/>
</dbReference>
<dbReference type="PANTHER" id="PTHR10907:SF47">
    <property type="entry name" value="REGUCALCIN"/>
    <property type="match status" value="1"/>
</dbReference>